<evidence type="ECO:0000256" key="1">
    <source>
        <dbReference type="ARBA" id="ARBA00004127"/>
    </source>
</evidence>
<sequence length="391" mass="43174">MTLSSGLDDITILNTNTHAHGLAFEPHSPDQKDVPWMLYRQRSQSVDAISSSSAVRSGAGMVAGAAASIIASAFGNHVQSFGPQDRQQQQPVPTRSPAPAPLGKKDVKTTENEAKTEQLNQPSSETNTFRQSSSSRPVLLPPSTPVYSISSGLTPVDLYQLDSIPGLEYNRHLNPFGHDRWVGDVVCFKHRLGILCHHGDDIFFCLCSIAFGSEGGIYLAYSNYQFGNIDTFRETRFYGKGQAPTIATAPRGPPRRNGKKGPRRPDSKAFFSNERTYMHWIKFGLLLGSMALTLLSFGKSMGLQVGLFLVLVAMASLVYATTIFHLRDRWMKQFRLDVLYYDRLGPSVLFMALFLAFATNVVLTVLKLMNEDGSDDGLNFYNGHQEGPLDI</sequence>
<name>A0ABQ7JWK2_9FUNG</name>
<evidence type="ECO:0000256" key="2">
    <source>
        <dbReference type="ARBA" id="ARBA00022692"/>
    </source>
</evidence>
<feature type="domain" description="DUF202" evidence="7">
    <location>
        <begin position="270"/>
        <end position="329"/>
    </location>
</feature>
<dbReference type="Proteomes" id="UP001194696">
    <property type="component" value="Unassembled WGS sequence"/>
</dbReference>
<protein>
    <recommendedName>
        <fullName evidence="7">DUF202 domain-containing protein</fullName>
    </recommendedName>
</protein>
<feature type="region of interest" description="Disordered" evidence="5">
    <location>
        <begin position="79"/>
        <end position="139"/>
    </location>
</feature>
<feature type="compositionally biased region" description="Polar residues" evidence="5">
    <location>
        <begin position="117"/>
        <end position="131"/>
    </location>
</feature>
<keyword evidence="9" id="KW-1185">Reference proteome</keyword>
<evidence type="ECO:0000259" key="7">
    <source>
        <dbReference type="Pfam" id="PF02656"/>
    </source>
</evidence>
<evidence type="ECO:0000313" key="9">
    <source>
        <dbReference type="Proteomes" id="UP001194696"/>
    </source>
</evidence>
<feature type="transmembrane region" description="Helical" evidence="6">
    <location>
        <begin position="344"/>
        <end position="366"/>
    </location>
</feature>
<evidence type="ECO:0000256" key="3">
    <source>
        <dbReference type="ARBA" id="ARBA00022989"/>
    </source>
</evidence>
<evidence type="ECO:0000256" key="6">
    <source>
        <dbReference type="SAM" id="Phobius"/>
    </source>
</evidence>
<feature type="transmembrane region" description="Helical" evidence="6">
    <location>
        <begin position="277"/>
        <end position="298"/>
    </location>
</feature>
<comment type="caution">
    <text evidence="8">The sequence shown here is derived from an EMBL/GenBank/DDBJ whole genome shotgun (WGS) entry which is preliminary data.</text>
</comment>
<evidence type="ECO:0000256" key="4">
    <source>
        <dbReference type="ARBA" id="ARBA00023136"/>
    </source>
</evidence>
<dbReference type="InterPro" id="IPR003807">
    <property type="entry name" value="DUF202"/>
</dbReference>
<dbReference type="PANTHER" id="PTHR46140:SF1">
    <property type="entry name" value="VACUOLAR TRANSPORTER CHAPERONE COMPLEX SUBUNIT 4-RELATED"/>
    <property type="match status" value="1"/>
</dbReference>
<dbReference type="EMBL" id="JAAAIM010000565">
    <property type="protein sequence ID" value="KAG0286538.1"/>
    <property type="molecule type" value="Genomic_DNA"/>
</dbReference>
<feature type="transmembrane region" description="Helical" evidence="6">
    <location>
        <begin position="305"/>
        <end position="324"/>
    </location>
</feature>
<keyword evidence="2 6" id="KW-0812">Transmembrane</keyword>
<reference evidence="8 9" key="1">
    <citation type="journal article" date="2020" name="Fungal Divers.">
        <title>Resolving the Mortierellaceae phylogeny through synthesis of multi-gene phylogenetics and phylogenomics.</title>
        <authorList>
            <person name="Vandepol N."/>
            <person name="Liber J."/>
            <person name="Desiro A."/>
            <person name="Na H."/>
            <person name="Kennedy M."/>
            <person name="Barry K."/>
            <person name="Grigoriev I.V."/>
            <person name="Miller A.N."/>
            <person name="O'Donnell K."/>
            <person name="Stajich J.E."/>
            <person name="Bonito G."/>
        </authorList>
    </citation>
    <scope>NUCLEOTIDE SEQUENCE [LARGE SCALE GENOMIC DNA]</scope>
    <source>
        <strain evidence="8 9">AD045</strain>
    </source>
</reference>
<feature type="compositionally biased region" description="Basic and acidic residues" evidence="5">
    <location>
        <begin position="103"/>
        <end position="116"/>
    </location>
</feature>
<feature type="region of interest" description="Disordered" evidence="5">
    <location>
        <begin position="243"/>
        <end position="269"/>
    </location>
</feature>
<feature type="compositionally biased region" description="Basic residues" evidence="5">
    <location>
        <begin position="253"/>
        <end position="262"/>
    </location>
</feature>
<organism evidence="8 9">
    <name type="scientific">Linnemannia gamsii</name>
    <dbReference type="NCBI Taxonomy" id="64522"/>
    <lineage>
        <taxon>Eukaryota</taxon>
        <taxon>Fungi</taxon>
        <taxon>Fungi incertae sedis</taxon>
        <taxon>Mucoromycota</taxon>
        <taxon>Mortierellomycotina</taxon>
        <taxon>Mortierellomycetes</taxon>
        <taxon>Mortierellales</taxon>
        <taxon>Mortierellaceae</taxon>
        <taxon>Linnemannia</taxon>
    </lineage>
</organism>
<accession>A0ABQ7JWK2</accession>
<dbReference type="PANTHER" id="PTHR46140">
    <property type="entry name" value="VACUOLAR TRANSPORTER CHAPERONE 1-RELATED"/>
    <property type="match status" value="1"/>
</dbReference>
<evidence type="ECO:0000256" key="5">
    <source>
        <dbReference type="SAM" id="MobiDB-lite"/>
    </source>
</evidence>
<keyword evidence="3 6" id="KW-1133">Transmembrane helix</keyword>
<proteinExistence type="predicted"/>
<comment type="subcellular location">
    <subcellularLocation>
        <location evidence="1">Endomembrane system</location>
        <topology evidence="1">Multi-pass membrane protein</topology>
    </subcellularLocation>
</comment>
<dbReference type="InterPro" id="IPR051572">
    <property type="entry name" value="VTC_Complex_Subunit"/>
</dbReference>
<keyword evidence="4 6" id="KW-0472">Membrane</keyword>
<feature type="compositionally biased region" description="Polar residues" evidence="5">
    <location>
        <begin position="79"/>
        <end position="93"/>
    </location>
</feature>
<evidence type="ECO:0000313" key="8">
    <source>
        <dbReference type="EMBL" id="KAG0286538.1"/>
    </source>
</evidence>
<dbReference type="Pfam" id="PF02656">
    <property type="entry name" value="DUF202"/>
    <property type="match status" value="1"/>
</dbReference>
<gene>
    <name evidence="8" type="ORF">BGZ96_009377</name>
</gene>